<keyword evidence="3 5" id="KW-0863">Zinc-finger</keyword>
<evidence type="ECO:0000256" key="2">
    <source>
        <dbReference type="ARBA" id="ARBA00022737"/>
    </source>
</evidence>
<evidence type="ECO:0000256" key="4">
    <source>
        <dbReference type="ARBA" id="ARBA00022833"/>
    </source>
</evidence>
<proteinExistence type="predicted"/>
<dbReference type="SMART" id="SM00868">
    <property type="entry name" value="zf-AD"/>
    <property type="match status" value="1"/>
</dbReference>
<dbReference type="FunFam" id="3.30.160.60:FF:002343">
    <property type="entry name" value="Zinc finger protein 33A"/>
    <property type="match status" value="1"/>
</dbReference>
<dbReference type="EMBL" id="AXCN02000576">
    <property type="status" value="NOT_ANNOTATED_CDS"/>
    <property type="molecule type" value="Genomic_DNA"/>
</dbReference>
<dbReference type="Gene3D" id="3.30.160.60">
    <property type="entry name" value="Classic Zinc Finger"/>
    <property type="match status" value="3"/>
</dbReference>
<dbReference type="Pfam" id="PF07776">
    <property type="entry name" value="zf-AD"/>
    <property type="match status" value="1"/>
</dbReference>
<dbReference type="FunFam" id="3.30.160.60:FF:002945">
    <property type="entry name" value="LD32088p"/>
    <property type="match status" value="1"/>
</dbReference>
<feature type="compositionally biased region" description="Polar residues" evidence="7">
    <location>
        <begin position="420"/>
        <end position="432"/>
    </location>
</feature>
<sequence length="879" mass="94996">MTEYKCVNFSELCRLCANSNRPRVGIFTDEGRKKNIRQKIIVSLGITIKETDRLPKSVCATCVKQVETHDEFRESVVKAQSMLENCVENGDKVYIRDVKAKDPIPTVVRPQQSVVQVVPTLPVITNRSPQAKQASTSQQLQQQQQQRQQPQQRQQQQIIVNSIPKTVVQTVNGNSSSATLPTNVSLTNTQNTPKSSTSTAQDFLSSIIQAVGIKNESDINRAVVQTVTPQQQQQQQISQPQILTIQNTQQPNQQYTITFDGQPAIKTNNQHYKLENGTLVPVISKPAEMQPQTTFTQVDEFIKIKSTPPKPIKRETGEAVKSDATAAKRKRVIQIVKHMPTPQTSPPKPAATVGSYTIENPSIASPPPVASSGTIVCNTGGGTTIYTSTPQKTYTTLPTGNKCILPIPPKLVHASVTGPKPTQQGASNVKGGNSSGGASVGKSLPTATARASGQNASTNKASVSSLNHSNEHSDGTESAESEANRSAQSLRASQQMSAISAMSSKQDPVAATDQQANSSSSSGGGERGGGTGGRSGGPEVSITTCDVCQKTFGRKEHLVQHLKSHIGLRPFKCDDPGCNKSFSRKEHLLRHTVSHTGQKMFSCDKCHKLFSRKDNLNKHRKTHQDQGNISPYSCTVCNTDFASKKEFQRHKDSQECYEEGEEEVTQKISHKKEPPRVVAKQNEINTVTMVEAAEAPKQASQPPPLAHTSVASVVSTAETPQQATVVQSLPMTIAHVPTSTATIQLPICTGQTQTHLIQQPQQQQQQHNTLQQHQQSQPQNGTATHQQIFTIPTQFSTANGKSIIQHLQIALPNSVTNSSSATGNQTVQTISTAQGATLASLGTGRATIINSVDGNTMFTLPPNFIFDASQIITATSRQS</sequence>
<evidence type="ECO:0008006" key="12">
    <source>
        <dbReference type="Google" id="ProtNLM"/>
    </source>
</evidence>
<dbReference type="InterPro" id="IPR013087">
    <property type="entry name" value="Znf_C2H2_type"/>
</dbReference>
<feature type="compositionally biased region" description="Gly residues" evidence="7">
    <location>
        <begin position="522"/>
        <end position="536"/>
    </location>
</feature>
<dbReference type="GO" id="GO:0008270">
    <property type="term" value="F:zinc ion binding"/>
    <property type="evidence" value="ECO:0007669"/>
    <property type="project" value="UniProtKB-UniRule"/>
</dbReference>
<keyword evidence="4 6" id="KW-0862">Zinc</keyword>
<feature type="compositionally biased region" description="Polar residues" evidence="7">
    <location>
        <begin position="445"/>
        <end position="468"/>
    </location>
</feature>
<dbReference type="SUPFAM" id="SSF57716">
    <property type="entry name" value="Glucocorticoid receptor-like (DNA-binding domain)"/>
    <property type="match status" value="1"/>
</dbReference>
<reference evidence="11" key="1">
    <citation type="submission" date="2014-01" db="EMBL/GenBank/DDBJ databases">
        <title>The Genome Sequence of Anopheles farauti FAR1 (V2).</title>
        <authorList>
            <consortium name="The Broad Institute Genomics Platform"/>
            <person name="Neafsey D.E."/>
            <person name="Besansky N."/>
            <person name="Howell P."/>
            <person name="Walton C."/>
            <person name="Young S.K."/>
            <person name="Zeng Q."/>
            <person name="Gargeya S."/>
            <person name="Fitzgerald M."/>
            <person name="Haas B."/>
            <person name="Abouelleil A."/>
            <person name="Allen A.W."/>
            <person name="Alvarado L."/>
            <person name="Arachchi H.M."/>
            <person name="Berlin A.M."/>
            <person name="Chapman S.B."/>
            <person name="Gainer-Dewar J."/>
            <person name="Goldberg J."/>
            <person name="Griggs A."/>
            <person name="Gujja S."/>
            <person name="Hansen M."/>
            <person name="Howarth C."/>
            <person name="Imamovic A."/>
            <person name="Ireland A."/>
            <person name="Larimer J."/>
            <person name="McCowan C."/>
            <person name="Murphy C."/>
            <person name="Pearson M."/>
            <person name="Poon T.W."/>
            <person name="Priest M."/>
            <person name="Roberts A."/>
            <person name="Saif S."/>
            <person name="Shea T."/>
            <person name="Sisk P."/>
            <person name="Sykes S."/>
            <person name="Wortman J."/>
            <person name="Nusbaum C."/>
            <person name="Birren B."/>
        </authorList>
    </citation>
    <scope>NUCLEOTIDE SEQUENCE [LARGE SCALE GENOMIC DNA]</scope>
    <source>
        <strain evidence="11">FAR1</strain>
    </source>
</reference>
<feature type="compositionally biased region" description="Basic and acidic residues" evidence="7">
    <location>
        <begin position="312"/>
        <end position="321"/>
    </location>
</feature>
<dbReference type="GO" id="GO:0000981">
    <property type="term" value="F:DNA-binding transcription factor activity, RNA polymerase II-specific"/>
    <property type="evidence" value="ECO:0007669"/>
    <property type="project" value="TreeGrafter"/>
</dbReference>
<name>A0A182Q1H5_9DIPT</name>
<dbReference type="VEuPathDB" id="VectorBase:AFAF001220"/>
<evidence type="ECO:0000256" key="1">
    <source>
        <dbReference type="ARBA" id="ARBA00022723"/>
    </source>
</evidence>
<dbReference type="InterPro" id="IPR012934">
    <property type="entry name" value="Znf_AD"/>
</dbReference>
<dbReference type="Proteomes" id="UP000075886">
    <property type="component" value="Unassembled WGS sequence"/>
</dbReference>
<feature type="domain" description="ZAD" evidence="9">
    <location>
        <begin position="11"/>
        <end position="86"/>
    </location>
</feature>
<dbReference type="Gene3D" id="3.40.1800.20">
    <property type="match status" value="1"/>
</dbReference>
<feature type="compositionally biased region" description="Low complexity" evidence="7">
    <location>
        <begin position="492"/>
        <end position="504"/>
    </location>
</feature>
<feature type="binding site" evidence="6">
    <location>
        <position position="13"/>
    </location>
    <ligand>
        <name>Zn(2+)</name>
        <dbReference type="ChEBI" id="CHEBI:29105"/>
    </ligand>
</feature>
<evidence type="ECO:0000259" key="8">
    <source>
        <dbReference type="PROSITE" id="PS50157"/>
    </source>
</evidence>
<dbReference type="PROSITE" id="PS50157">
    <property type="entry name" value="ZINC_FINGER_C2H2_2"/>
    <property type="match status" value="4"/>
</dbReference>
<feature type="domain" description="C2H2-type" evidence="8">
    <location>
        <begin position="632"/>
        <end position="663"/>
    </location>
</feature>
<feature type="region of interest" description="Disordered" evidence="7">
    <location>
        <begin position="758"/>
        <end position="784"/>
    </location>
</feature>
<keyword evidence="1 6" id="KW-0479">Metal-binding</keyword>
<feature type="compositionally biased region" description="Low complexity" evidence="7">
    <location>
        <begin position="758"/>
        <end position="780"/>
    </location>
</feature>
<dbReference type="PANTHER" id="PTHR24379">
    <property type="entry name" value="KRAB AND ZINC FINGER DOMAIN-CONTAINING"/>
    <property type="match status" value="1"/>
</dbReference>
<dbReference type="PROSITE" id="PS51915">
    <property type="entry name" value="ZAD"/>
    <property type="match status" value="1"/>
</dbReference>
<evidence type="ECO:0000256" key="6">
    <source>
        <dbReference type="PROSITE-ProRule" id="PRU01263"/>
    </source>
</evidence>
<evidence type="ECO:0000256" key="7">
    <source>
        <dbReference type="SAM" id="MobiDB-lite"/>
    </source>
</evidence>
<evidence type="ECO:0000313" key="11">
    <source>
        <dbReference type="Proteomes" id="UP000075886"/>
    </source>
</evidence>
<evidence type="ECO:0000256" key="5">
    <source>
        <dbReference type="PROSITE-ProRule" id="PRU00042"/>
    </source>
</evidence>
<dbReference type="PROSITE" id="PS00028">
    <property type="entry name" value="ZINC_FINGER_C2H2_1"/>
    <property type="match status" value="3"/>
</dbReference>
<feature type="region of interest" description="Disordered" evidence="7">
    <location>
        <begin position="174"/>
        <end position="197"/>
    </location>
</feature>
<dbReference type="EnsemblMetazoa" id="AFAF001220-RA">
    <property type="protein sequence ID" value="AFAF001220-PA"/>
    <property type="gene ID" value="AFAF001220"/>
</dbReference>
<organism evidence="10 11">
    <name type="scientific">Anopheles farauti</name>
    <dbReference type="NCBI Taxonomy" id="69004"/>
    <lineage>
        <taxon>Eukaryota</taxon>
        <taxon>Metazoa</taxon>
        <taxon>Ecdysozoa</taxon>
        <taxon>Arthropoda</taxon>
        <taxon>Hexapoda</taxon>
        <taxon>Insecta</taxon>
        <taxon>Pterygota</taxon>
        <taxon>Neoptera</taxon>
        <taxon>Endopterygota</taxon>
        <taxon>Diptera</taxon>
        <taxon>Nematocera</taxon>
        <taxon>Culicoidea</taxon>
        <taxon>Culicidae</taxon>
        <taxon>Anophelinae</taxon>
        <taxon>Anopheles</taxon>
    </lineage>
</organism>
<dbReference type="SMART" id="SM00355">
    <property type="entry name" value="ZnF_C2H2"/>
    <property type="match status" value="4"/>
</dbReference>
<feature type="domain" description="C2H2-type" evidence="8">
    <location>
        <begin position="601"/>
        <end position="628"/>
    </location>
</feature>
<feature type="region of interest" description="Disordered" evidence="7">
    <location>
        <begin position="307"/>
        <end position="326"/>
    </location>
</feature>
<dbReference type="PANTHER" id="PTHR24379:SF127">
    <property type="entry name" value="BLOODY FINGERS-RELATED"/>
    <property type="match status" value="1"/>
</dbReference>
<dbReference type="GO" id="GO:0000977">
    <property type="term" value="F:RNA polymerase II transcription regulatory region sequence-specific DNA binding"/>
    <property type="evidence" value="ECO:0007669"/>
    <property type="project" value="TreeGrafter"/>
</dbReference>
<feature type="compositionally biased region" description="Polar residues" evidence="7">
    <location>
        <begin position="127"/>
        <end position="137"/>
    </location>
</feature>
<keyword evidence="11" id="KW-1185">Reference proteome</keyword>
<dbReference type="Pfam" id="PF00096">
    <property type="entry name" value="zf-C2H2"/>
    <property type="match status" value="3"/>
</dbReference>
<protein>
    <recommendedName>
        <fullName evidence="12">Protein krueppel</fullName>
    </recommendedName>
</protein>
<dbReference type="InterPro" id="IPR036236">
    <property type="entry name" value="Znf_C2H2_sf"/>
</dbReference>
<feature type="binding site" evidence="6">
    <location>
        <position position="59"/>
    </location>
    <ligand>
        <name>Zn(2+)</name>
        <dbReference type="ChEBI" id="CHEBI:29105"/>
    </ligand>
</feature>
<feature type="domain" description="C2H2-type" evidence="8">
    <location>
        <begin position="543"/>
        <end position="570"/>
    </location>
</feature>
<dbReference type="SUPFAM" id="SSF57667">
    <property type="entry name" value="beta-beta-alpha zinc fingers"/>
    <property type="match status" value="2"/>
</dbReference>
<reference evidence="10" key="2">
    <citation type="submission" date="2020-05" db="UniProtKB">
        <authorList>
            <consortium name="EnsemblMetazoa"/>
        </authorList>
    </citation>
    <scope>IDENTIFICATION</scope>
    <source>
        <strain evidence="10">FAR1</strain>
    </source>
</reference>
<feature type="domain" description="C2H2-type" evidence="8">
    <location>
        <begin position="571"/>
        <end position="600"/>
    </location>
</feature>
<feature type="binding site" evidence="6">
    <location>
        <position position="62"/>
    </location>
    <ligand>
        <name>Zn(2+)</name>
        <dbReference type="ChEBI" id="CHEBI:29105"/>
    </ligand>
</feature>
<evidence type="ECO:0000259" key="9">
    <source>
        <dbReference type="PROSITE" id="PS51915"/>
    </source>
</evidence>
<feature type="binding site" evidence="6">
    <location>
        <position position="16"/>
    </location>
    <ligand>
        <name>Zn(2+)</name>
        <dbReference type="ChEBI" id="CHEBI:29105"/>
    </ligand>
</feature>
<feature type="region of interest" description="Disordered" evidence="7">
    <location>
        <begin position="339"/>
        <end position="369"/>
    </location>
</feature>
<dbReference type="AlphaFoldDB" id="A0A182Q1H5"/>
<evidence type="ECO:0000313" key="10">
    <source>
        <dbReference type="EnsemblMetazoa" id="AFAF001220-PA"/>
    </source>
</evidence>
<feature type="compositionally biased region" description="Low complexity" evidence="7">
    <location>
        <begin position="138"/>
        <end position="156"/>
    </location>
</feature>
<keyword evidence="2" id="KW-0677">Repeat</keyword>
<accession>A0A182Q1H5</accession>
<dbReference type="STRING" id="69004.A0A182Q1H5"/>
<feature type="region of interest" description="Disordered" evidence="7">
    <location>
        <begin position="127"/>
        <end position="156"/>
    </location>
</feature>
<feature type="region of interest" description="Disordered" evidence="7">
    <location>
        <begin position="414"/>
        <end position="538"/>
    </location>
</feature>
<evidence type="ECO:0000256" key="3">
    <source>
        <dbReference type="ARBA" id="ARBA00022771"/>
    </source>
</evidence>
<dbReference type="GO" id="GO:0005634">
    <property type="term" value="C:nucleus"/>
    <property type="evidence" value="ECO:0007669"/>
    <property type="project" value="InterPro"/>
</dbReference>